<feature type="domain" description="VWFC" evidence="3">
    <location>
        <begin position="197"/>
        <end position="257"/>
    </location>
</feature>
<dbReference type="AlphaFoldDB" id="A0A6P8YBD9"/>
<evidence type="ECO:0000256" key="2">
    <source>
        <dbReference type="SAM" id="Phobius"/>
    </source>
</evidence>
<feature type="transmembrane region" description="Helical" evidence="2">
    <location>
        <begin position="346"/>
        <end position="365"/>
    </location>
</feature>
<keyword evidence="2" id="KW-1133">Transmembrane helix</keyword>
<dbReference type="Proteomes" id="UP000515160">
    <property type="component" value="Chromosome 3"/>
</dbReference>
<dbReference type="RefSeq" id="XP_034105327.1">
    <property type="nucleotide sequence ID" value="XM_034249436.2"/>
</dbReference>
<name>A0A6P8YBD9_DROAB</name>
<evidence type="ECO:0000313" key="4">
    <source>
        <dbReference type="Proteomes" id="UP000515160"/>
    </source>
</evidence>
<organism evidence="4 5">
    <name type="scientific">Drosophila albomicans</name>
    <name type="common">Fruit fly</name>
    <dbReference type="NCBI Taxonomy" id="7291"/>
    <lineage>
        <taxon>Eukaryota</taxon>
        <taxon>Metazoa</taxon>
        <taxon>Ecdysozoa</taxon>
        <taxon>Arthropoda</taxon>
        <taxon>Hexapoda</taxon>
        <taxon>Insecta</taxon>
        <taxon>Pterygota</taxon>
        <taxon>Neoptera</taxon>
        <taxon>Endopterygota</taxon>
        <taxon>Diptera</taxon>
        <taxon>Brachycera</taxon>
        <taxon>Muscomorpha</taxon>
        <taxon>Ephydroidea</taxon>
        <taxon>Drosophilidae</taxon>
        <taxon>Drosophila</taxon>
    </lineage>
</organism>
<accession>A0A6P8YBD9</accession>
<gene>
    <name evidence="5" type="primary">LOC117568643</name>
</gene>
<dbReference type="GeneID" id="117568643"/>
<proteinExistence type="predicted"/>
<sequence length="385" mass="42913">MSTPSYMDNKLKLTPSWMTFVLLLTWFTFQLNIARATTPLDLAPIPQLCDGIVCPPDAEMQCPEDSSIRELREMNVDLIGTNAVSGLASLMATTESSAFNSSLTDDDYAQCCLSKKCVCKTCYIRDCNTDEGEVVVELQPEAMDTPGQCCGNYECQQEPNCTEVRETEFSWLQSCQRCSCKSGTKICEQSCDESNNAICESKNLNTFFKNGESWVDGCYHCQCVKGEEKCTISFCGSLNCPSHRQVMLKDSCCPICWPKDAPMPNSGNYDEGYGYQREHEDPKQQLDTLDTTTELPTTSSTTISSSIPNPSTSTTTNELQSTSPSPCQHDFANVVEVVHPKVDDHVYFVIIGVLIVIIAVLYIYIRHLLAKQRSYRPVSNFDDKV</sequence>
<feature type="region of interest" description="Disordered" evidence="1">
    <location>
        <begin position="294"/>
        <end position="325"/>
    </location>
</feature>
<keyword evidence="2" id="KW-0472">Membrane</keyword>
<keyword evidence="2" id="KW-0812">Transmembrane</keyword>
<dbReference type="InterPro" id="IPR001007">
    <property type="entry name" value="VWF_dom"/>
</dbReference>
<dbReference type="PROSITE" id="PS01208">
    <property type="entry name" value="VWFC_1"/>
    <property type="match status" value="1"/>
</dbReference>
<dbReference type="Gene3D" id="6.20.200.20">
    <property type="match status" value="1"/>
</dbReference>
<evidence type="ECO:0000313" key="5">
    <source>
        <dbReference type="RefSeq" id="XP_034105327.1"/>
    </source>
</evidence>
<dbReference type="PROSITE" id="PS50184">
    <property type="entry name" value="VWFC_2"/>
    <property type="match status" value="1"/>
</dbReference>
<dbReference type="OrthoDB" id="5976811at2759"/>
<dbReference type="SUPFAM" id="SSF57603">
    <property type="entry name" value="FnI-like domain"/>
    <property type="match status" value="1"/>
</dbReference>
<evidence type="ECO:0000259" key="3">
    <source>
        <dbReference type="PROSITE" id="PS50184"/>
    </source>
</evidence>
<keyword evidence="4" id="KW-1185">Reference proteome</keyword>
<feature type="compositionally biased region" description="Low complexity" evidence="1">
    <location>
        <begin position="294"/>
        <end position="318"/>
    </location>
</feature>
<reference evidence="5" key="1">
    <citation type="submission" date="2025-08" db="UniProtKB">
        <authorList>
            <consortium name="RefSeq"/>
        </authorList>
    </citation>
    <scope>IDENTIFICATION</scope>
    <source>
        <strain evidence="5">15112-1751.03</strain>
        <tissue evidence="5">Whole Adult</tissue>
    </source>
</reference>
<evidence type="ECO:0000256" key="1">
    <source>
        <dbReference type="SAM" id="MobiDB-lite"/>
    </source>
</evidence>
<dbReference type="SMART" id="SM00214">
    <property type="entry name" value="VWC"/>
    <property type="match status" value="1"/>
</dbReference>
<protein>
    <submittedName>
        <fullName evidence="5">Cysteine-rich motor neuron 1 protein</fullName>
    </submittedName>
</protein>